<dbReference type="Gene3D" id="2.10.25.10">
    <property type="entry name" value="Laminin"/>
    <property type="match status" value="5"/>
</dbReference>
<evidence type="ECO:0000259" key="20">
    <source>
        <dbReference type="PROSITE" id="PS50835"/>
    </source>
</evidence>
<feature type="chain" id="PRO_5044856627" description="Endosialin" evidence="17">
    <location>
        <begin position="26"/>
        <end position="693"/>
    </location>
</feature>
<keyword evidence="8" id="KW-0430">Lectin</keyword>
<organism evidence="21 22">
    <name type="scientific">Coilia grayii</name>
    <name type="common">Gray's grenadier anchovy</name>
    <dbReference type="NCBI Taxonomy" id="363190"/>
    <lineage>
        <taxon>Eukaryota</taxon>
        <taxon>Metazoa</taxon>
        <taxon>Chordata</taxon>
        <taxon>Craniata</taxon>
        <taxon>Vertebrata</taxon>
        <taxon>Euteleostomi</taxon>
        <taxon>Actinopterygii</taxon>
        <taxon>Neopterygii</taxon>
        <taxon>Teleostei</taxon>
        <taxon>Clupei</taxon>
        <taxon>Clupeiformes</taxon>
        <taxon>Clupeoidei</taxon>
        <taxon>Engraulidae</taxon>
        <taxon>Coilinae</taxon>
        <taxon>Coilia</taxon>
    </lineage>
</organism>
<keyword evidence="4 14" id="KW-0245">EGF-like domain</keyword>
<gene>
    <name evidence="21" type="ORF">ACEWY4_009540</name>
</gene>
<feature type="domain" description="EGF-like" evidence="18">
    <location>
        <begin position="336"/>
        <end position="373"/>
    </location>
</feature>
<dbReference type="InterPro" id="IPR007110">
    <property type="entry name" value="Ig-like_dom"/>
</dbReference>
<dbReference type="SMART" id="SM00181">
    <property type="entry name" value="EGF"/>
    <property type="match status" value="5"/>
</dbReference>
<comment type="caution">
    <text evidence="14">Lacks conserved residue(s) required for the propagation of feature annotation.</text>
</comment>
<name>A0ABD1K6R1_9TELE</name>
<protein>
    <recommendedName>
        <fullName evidence="23">Endosialin</fullName>
    </recommendedName>
</protein>
<keyword evidence="3" id="KW-0964">Secreted</keyword>
<dbReference type="AlphaFoldDB" id="A0ABD1K6R1"/>
<dbReference type="InterPro" id="IPR016186">
    <property type="entry name" value="C-type_lectin-like/link_sf"/>
</dbReference>
<evidence type="ECO:0000256" key="1">
    <source>
        <dbReference type="ARBA" id="ARBA00004479"/>
    </source>
</evidence>
<keyword evidence="5" id="KW-0597">Phosphoprotein</keyword>
<dbReference type="InterPro" id="IPR026823">
    <property type="entry name" value="cEGF"/>
</dbReference>
<evidence type="ECO:0000259" key="19">
    <source>
        <dbReference type="PROSITE" id="PS50041"/>
    </source>
</evidence>
<feature type="domain" description="EGF-like" evidence="18">
    <location>
        <begin position="374"/>
        <end position="413"/>
    </location>
</feature>
<dbReference type="FunFam" id="2.10.25.10:FF:000014">
    <property type="entry name" value="Latent-transforming growth factor beta-binding protein 3"/>
    <property type="match status" value="1"/>
</dbReference>
<dbReference type="InterPro" id="IPR000742">
    <property type="entry name" value="EGF"/>
</dbReference>
<keyword evidence="22" id="KW-1185">Reference proteome</keyword>
<feature type="signal peptide" evidence="17">
    <location>
        <begin position="1"/>
        <end position="25"/>
    </location>
</feature>
<dbReference type="InterPro" id="IPR001304">
    <property type="entry name" value="C-type_lectin-like"/>
</dbReference>
<evidence type="ECO:0000256" key="4">
    <source>
        <dbReference type="ARBA" id="ARBA00022536"/>
    </source>
</evidence>
<keyword evidence="9" id="KW-0677">Repeat</keyword>
<evidence type="ECO:0000256" key="14">
    <source>
        <dbReference type="PROSITE-ProRule" id="PRU00076"/>
    </source>
</evidence>
<dbReference type="GO" id="GO:0005576">
    <property type="term" value="C:extracellular region"/>
    <property type="evidence" value="ECO:0007669"/>
    <property type="project" value="UniProtKB-SubCell"/>
</dbReference>
<dbReference type="InterPro" id="IPR001881">
    <property type="entry name" value="EGF-like_Ca-bd_dom"/>
</dbReference>
<dbReference type="CDD" id="cd00054">
    <property type="entry name" value="EGF_CA"/>
    <property type="match status" value="2"/>
</dbReference>
<reference evidence="21 22" key="1">
    <citation type="submission" date="2024-09" db="EMBL/GenBank/DDBJ databases">
        <title>A chromosome-level genome assembly of Gray's grenadier anchovy, Coilia grayii.</title>
        <authorList>
            <person name="Fu Z."/>
        </authorList>
    </citation>
    <scope>NUCLEOTIDE SEQUENCE [LARGE SCALE GENOMIC DNA]</scope>
    <source>
        <strain evidence="21">G4</strain>
        <tissue evidence="21">Muscle</tissue>
    </source>
</reference>
<dbReference type="CDD" id="cd03600">
    <property type="entry name" value="CLECT_thrombomodulin_like"/>
    <property type="match status" value="1"/>
</dbReference>
<feature type="compositionally biased region" description="Pro residues" evidence="15">
    <location>
        <begin position="597"/>
        <end position="606"/>
    </location>
</feature>
<evidence type="ECO:0008006" key="23">
    <source>
        <dbReference type="Google" id="ProtNLM"/>
    </source>
</evidence>
<comment type="subcellular location">
    <subcellularLocation>
        <location evidence="1">Membrane</location>
        <topology evidence="1">Single-pass type I membrane protein</topology>
    </subcellularLocation>
    <subcellularLocation>
        <location evidence="2">Secreted</location>
    </subcellularLocation>
</comment>
<dbReference type="InterPro" id="IPR051505">
    <property type="entry name" value="C-type_lectin_domain"/>
</dbReference>
<dbReference type="Pfam" id="PF07645">
    <property type="entry name" value="EGF_CA"/>
    <property type="match status" value="2"/>
</dbReference>
<dbReference type="InterPro" id="IPR049883">
    <property type="entry name" value="NOTCH1_EGF-like"/>
</dbReference>
<evidence type="ECO:0000256" key="8">
    <source>
        <dbReference type="ARBA" id="ARBA00022734"/>
    </source>
</evidence>
<dbReference type="PANTHER" id="PTHR14789">
    <property type="entry name" value="CHONDROLECTIN VARIANT CHODLFDELTAE"/>
    <property type="match status" value="1"/>
</dbReference>
<dbReference type="PROSITE" id="PS00010">
    <property type="entry name" value="ASX_HYDROXYL"/>
    <property type="match status" value="3"/>
</dbReference>
<dbReference type="InterPro" id="IPR009030">
    <property type="entry name" value="Growth_fac_rcpt_cys_sf"/>
</dbReference>
<accession>A0ABD1K6R1</accession>
<dbReference type="SMART" id="SM00179">
    <property type="entry name" value="EGF_CA"/>
    <property type="match status" value="5"/>
</dbReference>
<feature type="domain" description="C-type lectin" evidence="19">
    <location>
        <begin position="36"/>
        <end position="166"/>
    </location>
</feature>
<evidence type="ECO:0000313" key="22">
    <source>
        <dbReference type="Proteomes" id="UP001591681"/>
    </source>
</evidence>
<evidence type="ECO:0000256" key="9">
    <source>
        <dbReference type="ARBA" id="ARBA00022737"/>
    </source>
</evidence>
<dbReference type="PROSITE" id="PS01186">
    <property type="entry name" value="EGF_2"/>
    <property type="match status" value="2"/>
</dbReference>
<keyword evidence="11 16" id="KW-0472">Membrane</keyword>
<keyword evidence="10 16" id="KW-1133">Transmembrane helix</keyword>
<evidence type="ECO:0000256" key="15">
    <source>
        <dbReference type="SAM" id="MobiDB-lite"/>
    </source>
</evidence>
<evidence type="ECO:0000259" key="18">
    <source>
        <dbReference type="PROSITE" id="PS50026"/>
    </source>
</evidence>
<keyword evidence="6 16" id="KW-0812">Transmembrane</keyword>
<evidence type="ECO:0000256" key="2">
    <source>
        <dbReference type="ARBA" id="ARBA00004613"/>
    </source>
</evidence>
<comment type="caution">
    <text evidence="21">The sequence shown here is derived from an EMBL/GenBank/DDBJ whole genome shotgun (WGS) entry which is preliminary data.</text>
</comment>
<dbReference type="Pfam" id="PF00059">
    <property type="entry name" value="Lectin_C"/>
    <property type="match status" value="1"/>
</dbReference>
<dbReference type="PANTHER" id="PTHR14789:SF4">
    <property type="entry name" value="ENDOSIALIN"/>
    <property type="match status" value="1"/>
</dbReference>
<dbReference type="GO" id="GO:0030246">
    <property type="term" value="F:carbohydrate binding"/>
    <property type="evidence" value="ECO:0007669"/>
    <property type="project" value="UniProtKB-KW"/>
</dbReference>
<dbReference type="InterPro" id="IPR018097">
    <property type="entry name" value="EGF_Ca-bd_CS"/>
</dbReference>
<dbReference type="Gene3D" id="3.10.100.10">
    <property type="entry name" value="Mannose-Binding Protein A, subunit A"/>
    <property type="match status" value="1"/>
</dbReference>
<keyword evidence="12" id="KW-1015">Disulfide bond</keyword>
<evidence type="ECO:0000256" key="11">
    <source>
        <dbReference type="ARBA" id="ARBA00023136"/>
    </source>
</evidence>
<dbReference type="SUPFAM" id="SSF56436">
    <property type="entry name" value="C-type lectin-like"/>
    <property type="match status" value="1"/>
</dbReference>
<evidence type="ECO:0000256" key="6">
    <source>
        <dbReference type="ARBA" id="ARBA00022692"/>
    </source>
</evidence>
<evidence type="ECO:0000256" key="3">
    <source>
        <dbReference type="ARBA" id="ARBA00022525"/>
    </source>
</evidence>
<feature type="transmembrane region" description="Helical" evidence="16">
    <location>
        <begin position="635"/>
        <end position="659"/>
    </location>
</feature>
<dbReference type="InterPro" id="IPR016187">
    <property type="entry name" value="CTDL_fold"/>
</dbReference>
<dbReference type="PROSITE" id="PS50041">
    <property type="entry name" value="C_TYPE_LECTIN_2"/>
    <property type="match status" value="1"/>
</dbReference>
<dbReference type="SMART" id="SM00034">
    <property type="entry name" value="CLECT"/>
    <property type="match status" value="1"/>
</dbReference>
<evidence type="ECO:0000256" key="7">
    <source>
        <dbReference type="ARBA" id="ARBA00022729"/>
    </source>
</evidence>
<evidence type="ECO:0000256" key="10">
    <source>
        <dbReference type="ARBA" id="ARBA00022989"/>
    </source>
</evidence>
<evidence type="ECO:0000313" key="21">
    <source>
        <dbReference type="EMBL" id="KAL2094821.1"/>
    </source>
</evidence>
<evidence type="ECO:0000256" key="5">
    <source>
        <dbReference type="ARBA" id="ARBA00022553"/>
    </source>
</evidence>
<proteinExistence type="predicted"/>
<dbReference type="SUPFAM" id="SSF57196">
    <property type="entry name" value="EGF/Laminin"/>
    <property type="match status" value="1"/>
</dbReference>
<feature type="domain" description="Ig-like" evidence="20">
    <location>
        <begin position="193"/>
        <end position="276"/>
    </location>
</feature>
<evidence type="ECO:0000256" key="17">
    <source>
        <dbReference type="SAM" id="SignalP"/>
    </source>
</evidence>
<dbReference type="Pfam" id="PF12662">
    <property type="entry name" value="cEGF"/>
    <property type="match status" value="1"/>
</dbReference>
<evidence type="ECO:0000256" key="16">
    <source>
        <dbReference type="SAM" id="Phobius"/>
    </source>
</evidence>
<evidence type="ECO:0000256" key="13">
    <source>
        <dbReference type="ARBA" id="ARBA00023180"/>
    </source>
</evidence>
<dbReference type="GO" id="GO:0016020">
    <property type="term" value="C:membrane"/>
    <property type="evidence" value="ECO:0007669"/>
    <property type="project" value="UniProtKB-SubCell"/>
</dbReference>
<dbReference type="SUPFAM" id="SSF57184">
    <property type="entry name" value="Growth factor receptor domain"/>
    <property type="match status" value="2"/>
</dbReference>
<dbReference type="InterPro" id="IPR000152">
    <property type="entry name" value="EGF-type_Asp/Asn_hydroxyl_site"/>
</dbReference>
<dbReference type="EMBL" id="JBHFQA010000008">
    <property type="protein sequence ID" value="KAL2094821.1"/>
    <property type="molecule type" value="Genomic_DNA"/>
</dbReference>
<dbReference type="PROSITE" id="PS01187">
    <property type="entry name" value="EGF_CA"/>
    <property type="match status" value="1"/>
</dbReference>
<keyword evidence="7 17" id="KW-0732">Signal</keyword>
<dbReference type="Proteomes" id="UP001591681">
    <property type="component" value="Unassembled WGS sequence"/>
</dbReference>
<evidence type="ECO:0000256" key="12">
    <source>
        <dbReference type="ARBA" id="ARBA00023157"/>
    </source>
</evidence>
<keyword evidence="13" id="KW-0325">Glycoprotein</keyword>
<dbReference type="PROSITE" id="PS50835">
    <property type="entry name" value="IG_LIKE"/>
    <property type="match status" value="1"/>
</dbReference>
<dbReference type="Pfam" id="PF14670">
    <property type="entry name" value="FXa_inhibition"/>
    <property type="match status" value="1"/>
</dbReference>
<sequence>MHCAVCPCLLLLALLSTWCLLGAQSQELQEQDALCNAQGCYAVYIQRKTFRDSWRTCKEKGGNLATVKTPEEAELIHELLAAPRRNPRVRIRLWIGLQRQPRQCSASKPLRGFAWVNGDQDTEYTNWQREDQPSTCAAARCVVMTHNTLDKSRSNQDNFKWLDGSCGLAVDGFLCRFTYRGMCQPLENEGGGPALYTTPFNLVSTLLTHVPYGSMATVPCPEVTKEDQSVLCMLSPDGTVGWSRDAPLCSDEPNWCDHDNGGCEHLCLKADGHYYCACNAGFELAEDRQTCQEQEQQADPCEGAPCEFRCDVTATGYRCTCDNGYRLAPDGKSCLDIDECEQGPCPQLCVNAPGTFECRCLEGYRADENGDCVDMDECLDDSCEQICINTAGSYECHCADGYTQIPEDPVRCQDIDECQNSDSCQQVCRNYMGGFDCHCDEGYELEDDYFTCRQLPEDIDPTSASTHEPTEPMANTLGPAMADPSWSPQVPDWLIDPTPLEWLTELPNFQWLPTDLGWFTESPSDEATTQASYGVQPAQENLSPTFDLQETPMTTSETSLQVVENEFVDSDTSQEDSLPRMTEEEVLVLFDNGDDMPPSPPPPVPPSQDSEEESAGGSGDQRPAAGGKRRHDKSWLLVALLVPLCVFTVVMLALGIVYCTSCAVEPRSKGTKDCYRWFTASKPAEASTAKSRA</sequence>
<dbReference type="PROSITE" id="PS50026">
    <property type="entry name" value="EGF_3"/>
    <property type="match status" value="2"/>
</dbReference>
<feature type="region of interest" description="Disordered" evidence="15">
    <location>
        <begin position="591"/>
        <end position="628"/>
    </location>
</feature>